<dbReference type="InterPro" id="IPR040102">
    <property type="entry name" value="WDR41"/>
</dbReference>
<protein>
    <submittedName>
        <fullName evidence="4">WD repeat-containing 41</fullName>
    </submittedName>
</protein>
<dbReference type="InterPro" id="IPR015943">
    <property type="entry name" value="WD40/YVTN_repeat-like_dom_sf"/>
</dbReference>
<gene>
    <name evidence="4" type="ORF">BpHYR1_044490</name>
</gene>
<dbReference type="STRING" id="10195.A0A3M7SZ20"/>
<comment type="caution">
    <text evidence="4">The sequence shown here is derived from an EMBL/GenBank/DDBJ whole genome shotgun (WGS) entry which is preliminary data.</text>
</comment>
<dbReference type="PROSITE" id="PS00678">
    <property type="entry name" value="WD_REPEATS_1"/>
    <property type="match status" value="1"/>
</dbReference>
<keyword evidence="1 3" id="KW-0853">WD repeat</keyword>
<dbReference type="SUPFAM" id="SSF50978">
    <property type="entry name" value="WD40 repeat-like"/>
    <property type="match status" value="1"/>
</dbReference>
<dbReference type="PANTHER" id="PTHR22805">
    <property type="entry name" value="WDR41-RELATED"/>
    <property type="match status" value="1"/>
</dbReference>
<proteinExistence type="predicted"/>
<dbReference type="Proteomes" id="UP000276133">
    <property type="component" value="Unassembled WGS sequence"/>
</dbReference>
<reference evidence="4 5" key="1">
    <citation type="journal article" date="2018" name="Sci. Rep.">
        <title>Genomic signatures of local adaptation to the degree of environmental predictability in rotifers.</title>
        <authorList>
            <person name="Franch-Gras L."/>
            <person name="Hahn C."/>
            <person name="Garcia-Roger E.M."/>
            <person name="Carmona M.J."/>
            <person name="Serra M."/>
            <person name="Gomez A."/>
        </authorList>
    </citation>
    <scope>NUCLEOTIDE SEQUENCE [LARGE SCALE GENOMIC DNA]</scope>
    <source>
        <strain evidence="4">HYR1</strain>
    </source>
</reference>
<dbReference type="InterPro" id="IPR036322">
    <property type="entry name" value="WD40_repeat_dom_sf"/>
</dbReference>
<dbReference type="SMART" id="SM00320">
    <property type="entry name" value="WD40"/>
    <property type="match status" value="5"/>
</dbReference>
<name>A0A3M7SZ20_BRAPC</name>
<evidence type="ECO:0000313" key="4">
    <source>
        <dbReference type="EMBL" id="RNA40967.1"/>
    </source>
</evidence>
<evidence type="ECO:0000256" key="1">
    <source>
        <dbReference type="ARBA" id="ARBA00022574"/>
    </source>
</evidence>
<keyword evidence="5" id="KW-1185">Reference proteome</keyword>
<dbReference type="Pfam" id="PF25178">
    <property type="entry name" value="Beta-prop_WDR41"/>
    <property type="match status" value="1"/>
</dbReference>
<evidence type="ECO:0000256" key="3">
    <source>
        <dbReference type="PROSITE-ProRule" id="PRU00221"/>
    </source>
</evidence>
<dbReference type="AlphaFoldDB" id="A0A3M7SZ20"/>
<dbReference type="InterPro" id="IPR019775">
    <property type="entry name" value="WD40_repeat_CS"/>
</dbReference>
<dbReference type="PROSITE" id="PS50082">
    <property type="entry name" value="WD_REPEATS_2"/>
    <property type="match status" value="1"/>
</dbReference>
<organism evidence="4 5">
    <name type="scientific">Brachionus plicatilis</name>
    <name type="common">Marine rotifer</name>
    <name type="synonym">Brachionus muelleri</name>
    <dbReference type="NCBI Taxonomy" id="10195"/>
    <lineage>
        <taxon>Eukaryota</taxon>
        <taxon>Metazoa</taxon>
        <taxon>Spiralia</taxon>
        <taxon>Gnathifera</taxon>
        <taxon>Rotifera</taxon>
        <taxon>Eurotatoria</taxon>
        <taxon>Monogononta</taxon>
        <taxon>Pseudotrocha</taxon>
        <taxon>Ploima</taxon>
        <taxon>Brachionidae</taxon>
        <taxon>Brachionus</taxon>
    </lineage>
</organism>
<dbReference type="InterPro" id="IPR001680">
    <property type="entry name" value="WD40_rpt"/>
</dbReference>
<feature type="repeat" description="WD" evidence="3">
    <location>
        <begin position="218"/>
        <end position="258"/>
    </location>
</feature>
<dbReference type="PANTHER" id="PTHR22805:SF2">
    <property type="entry name" value="WD REPEAT-CONTAINING PROTEIN 41"/>
    <property type="match status" value="1"/>
</dbReference>
<accession>A0A3M7SZ20</accession>
<dbReference type="GO" id="GO:0010506">
    <property type="term" value="P:regulation of autophagy"/>
    <property type="evidence" value="ECO:0007669"/>
    <property type="project" value="InterPro"/>
</dbReference>
<dbReference type="OrthoDB" id="273067at2759"/>
<keyword evidence="2" id="KW-0677">Repeat</keyword>
<evidence type="ECO:0000256" key="2">
    <source>
        <dbReference type="ARBA" id="ARBA00022737"/>
    </source>
</evidence>
<dbReference type="EMBL" id="REGN01000564">
    <property type="protein sequence ID" value="RNA40967.1"/>
    <property type="molecule type" value="Genomic_DNA"/>
</dbReference>
<dbReference type="Gene3D" id="2.130.10.10">
    <property type="entry name" value="YVTN repeat-like/Quinoprotein amine dehydrogenase"/>
    <property type="match status" value="2"/>
</dbReference>
<sequence length="419" mass="47832">MSFLFGKSKNITKLFNNECKDAEIGPYQPENAFSNITILPSFKSAATQIYVFKDKKKFVVGNENGSLSIWDSKFGTKIIEIKFHNQAINSIAEFNCGEKTFLAISSNDKSITVWDTSTYKLISKVNGPKIYKIFEAEQINEFFFAADFDLKIFDFSLNVLDQFPRKDHDNTVKFIILINKTKIVLATNTDIEFYVLFCFDKIDLIVKKIRIKLLKICENCHTDTILCLDYLKDSLFASGSCDGTIFIWQAETMQKLQELKPFDECDLTESFIKSDFFSVCSIKQVYQRYLIIASGLNLSVFDNESKKFVYKIVNSHSRSKITNLLLLENNILVTGAENGSIRIWKFDECLDDKSVLNVSLKLIGECLGQSSAISIIKTISKKEIISTGYDNIIIIWRDSSATDIERQNEITQILSKIKC</sequence>
<evidence type="ECO:0000313" key="5">
    <source>
        <dbReference type="Proteomes" id="UP000276133"/>
    </source>
</evidence>